<dbReference type="EMBL" id="JBHUDD010000134">
    <property type="protein sequence ID" value="MFD1510623.1"/>
    <property type="molecule type" value="Genomic_DNA"/>
</dbReference>
<reference evidence="2" key="1">
    <citation type="journal article" date="2019" name="Int. J. Syst. Evol. Microbiol.">
        <title>The Global Catalogue of Microorganisms (GCM) 10K type strain sequencing project: providing services to taxonomists for standard genome sequencing and annotation.</title>
        <authorList>
            <consortium name="The Broad Institute Genomics Platform"/>
            <consortium name="The Broad Institute Genome Sequencing Center for Infectious Disease"/>
            <person name="Wu L."/>
            <person name="Ma J."/>
        </authorList>
    </citation>
    <scope>NUCLEOTIDE SEQUENCE [LARGE SCALE GENOMIC DNA]</scope>
    <source>
        <strain evidence="2">CGMCC 1.12477</strain>
    </source>
</reference>
<sequence>MTDEDWREAGAVGYEIAREGPEAVNEALGRIASMSTTSAGQAGPKAVYGRFYEWLAYTSPVVDLGPIKHLLREHILNTMIVEPDEVLLGQRVEGRRLHSVHSLSVATGLHRKRLRKIMVQAGFASNDSWDTAASRLVFPAAETERLCRYVAGSVSLSQLPEAIVCTRTQAESIYREGVITSIVGGDADVGIAKLAFARDDVTKFLACLENLPVQAASAGLVDVVSATKRTGRSTGEILGAVLAGDIPACRVAGPVGVNTVRFRLPDLDPLRLRQPRVRKHPG</sequence>
<organism evidence="1 2">
    <name type="scientific">Lacimonas salitolerans</name>
    <dbReference type="NCBI Taxonomy" id="1323750"/>
    <lineage>
        <taxon>Bacteria</taxon>
        <taxon>Pseudomonadati</taxon>
        <taxon>Pseudomonadota</taxon>
        <taxon>Alphaproteobacteria</taxon>
        <taxon>Rhodobacterales</taxon>
        <taxon>Paracoccaceae</taxon>
        <taxon>Lacimonas</taxon>
    </lineage>
</organism>
<dbReference type="RefSeq" id="WP_379916972.1">
    <property type="nucleotide sequence ID" value="NZ_JBHUDD010000134.1"/>
</dbReference>
<comment type="caution">
    <text evidence="1">The sequence shown here is derived from an EMBL/GenBank/DDBJ whole genome shotgun (WGS) entry which is preliminary data.</text>
</comment>
<evidence type="ECO:0000313" key="1">
    <source>
        <dbReference type="EMBL" id="MFD1510623.1"/>
    </source>
</evidence>
<keyword evidence="2" id="KW-1185">Reference proteome</keyword>
<accession>A0ABW4ELE9</accession>
<evidence type="ECO:0000313" key="2">
    <source>
        <dbReference type="Proteomes" id="UP001597186"/>
    </source>
</evidence>
<name>A0ABW4ELE9_9RHOB</name>
<gene>
    <name evidence="1" type="ORF">ACFTOW_14630</name>
</gene>
<dbReference type="Proteomes" id="UP001597186">
    <property type="component" value="Unassembled WGS sequence"/>
</dbReference>
<proteinExistence type="predicted"/>
<protein>
    <submittedName>
        <fullName evidence="1">Uncharacterized protein</fullName>
    </submittedName>
</protein>